<evidence type="ECO:0000313" key="10">
    <source>
        <dbReference type="EMBL" id="BBF93926.1"/>
    </source>
</evidence>
<dbReference type="KEGG" id="blag:BLTE_26110"/>
<dbReference type="InterPro" id="IPR050622">
    <property type="entry name" value="CPA3_antiporter_subunitB"/>
</dbReference>
<dbReference type="Pfam" id="PF13244">
    <property type="entry name" value="MbhD"/>
    <property type="match status" value="1"/>
</dbReference>
<name>A0A348G2Z3_9HYPH</name>
<feature type="transmembrane region" description="Helical" evidence="7">
    <location>
        <begin position="32"/>
        <end position="51"/>
    </location>
</feature>
<feature type="transmembrane region" description="Helical" evidence="7">
    <location>
        <begin position="195"/>
        <end position="218"/>
    </location>
</feature>
<feature type="transmembrane region" description="Helical" evidence="7">
    <location>
        <begin position="224"/>
        <end position="244"/>
    </location>
</feature>
<evidence type="ECO:0000259" key="8">
    <source>
        <dbReference type="Pfam" id="PF04039"/>
    </source>
</evidence>
<evidence type="ECO:0000313" key="11">
    <source>
        <dbReference type="Proteomes" id="UP000266934"/>
    </source>
</evidence>
<proteinExistence type="inferred from homology"/>
<dbReference type="EMBL" id="AP018907">
    <property type="protein sequence ID" value="BBF93926.1"/>
    <property type="molecule type" value="Genomic_DNA"/>
</dbReference>
<evidence type="ECO:0000256" key="4">
    <source>
        <dbReference type="ARBA" id="ARBA00022692"/>
    </source>
</evidence>
<feature type="transmembrane region" description="Helical" evidence="7">
    <location>
        <begin position="157"/>
        <end position="174"/>
    </location>
</feature>
<organism evidence="10 11">
    <name type="scientific">Blastochloris tepida</name>
    <dbReference type="NCBI Taxonomy" id="2233851"/>
    <lineage>
        <taxon>Bacteria</taxon>
        <taxon>Pseudomonadati</taxon>
        <taxon>Pseudomonadota</taxon>
        <taxon>Alphaproteobacteria</taxon>
        <taxon>Hyphomicrobiales</taxon>
        <taxon>Blastochloridaceae</taxon>
        <taxon>Blastochloris</taxon>
    </lineage>
</organism>
<evidence type="ECO:0000259" key="9">
    <source>
        <dbReference type="Pfam" id="PF13244"/>
    </source>
</evidence>
<dbReference type="Proteomes" id="UP000266934">
    <property type="component" value="Chromosome"/>
</dbReference>
<feature type="transmembrane region" description="Helical" evidence="7">
    <location>
        <begin position="101"/>
        <end position="120"/>
    </location>
</feature>
<evidence type="ECO:0000256" key="3">
    <source>
        <dbReference type="ARBA" id="ARBA00022475"/>
    </source>
</evidence>
<keyword evidence="4 7" id="KW-0812">Transmembrane</keyword>
<dbReference type="GO" id="GO:0005886">
    <property type="term" value="C:plasma membrane"/>
    <property type="evidence" value="ECO:0007669"/>
    <property type="project" value="UniProtKB-SubCell"/>
</dbReference>
<dbReference type="RefSeq" id="WP_126401093.1">
    <property type="nucleotide sequence ID" value="NZ_AP018907.1"/>
</dbReference>
<dbReference type="InterPro" id="IPR025383">
    <property type="entry name" value="MrpA_C/MbhD"/>
</dbReference>
<keyword evidence="11" id="KW-1185">Reference proteome</keyword>
<dbReference type="PANTHER" id="PTHR33932">
    <property type="entry name" value="NA(+)/H(+) ANTIPORTER SUBUNIT B"/>
    <property type="match status" value="1"/>
</dbReference>
<comment type="similarity">
    <text evidence="2">Belongs to the CPA3 antiporters (TC 2.A.63) subunit B family.</text>
</comment>
<dbReference type="InterPro" id="IPR042106">
    <property type="entry name" value="Nuo/plastoQ_OxRdtase_6_NuoJ"/>
</dbReference>
<dbReference type="Pfam" id="PF04039">
    <property type="entry name" value="MnhB"/>
    <property type="match status" value="1"/>
</dbReference>
<reference evidence="10 11" key="1">
    <citation type="submission" date="2018-08" db="EMBL/GenBank/DDBJ databases">
        <title>Complete genome sequencing of Blastochloris tepida GI.</title>
        <authorList>
            <person name="Tsukatani Y."/>
            <person name="Mori H."/>
        </authorList>
    </citation>
    <scope>NUCLEOTIDE SEQUENCE [LARGE SCALE GENOMIC DNA]</scope>
    <source>
        <strain evidence="10 11">GI</strain>
    </source>
</reference>
<dbReference type="InterPro" id="IPR007182">
    <property type="entry name" value="MnhB"/>
</dbReference>
<feature type="transmembrane region" description="Helical" evidence="7">
    <location>
        <begin position="256"/>
        <end position="275"/>
    </location>
</feature>
<feature type="domain" description="MrpA C-terminal/MbhD" evidence="9">
    <location>
        <begin position="17"/>
        <end position="82"/>
    </location>
</feature>
<evidence type="ECO:0000256" key="6">
    <source>
        <dbReference type="ARBA" id="ARBA00023136"/>
    </source>
</evidence>
<keyword evidence="3" id="KW-1003">Cell membrane</keyword>
<evidence type="ECO:0000256" key="5">
    <source>
        <dbReference type="ARBA" id="ARBA00022989"/>
    </source>
</evidence>
<feature type="transmembrane region" description="Helical" evidence="7">
    <location>
        <begin position="63"/>
        <end position="81"/>
    </location>
</feature>
<keyword evidence="6 7" id="KW-0472">Membrane</keyword>
<dbReference type="Gene3D" id="1.20.120.1200">
    <property type="entry name" value="NADH-ubiquinone/plastoquinone oxidoreductase chain 6, subunit NuoJ"/>
    <property type="match status" value="1"/>
</dbReference>
<protein>
    <submittedName>
        <fullName evidence="10">Sodium:proton antiporter</fullName>
    </submittedName>
</protein>
<keyword evidence="5 7" id="KW-1133">Transmembrane helix</keyword>
<comment type="subcellular location">
    <subcellularLocation>
        <location evidence="1">Cell membrane</location>
        <topology evidence="1">Multi-pass membrane protein</topology>
    </subcellularLocation>
</comment>
<gene>
    <name evidence="10" type="ORF">BLTE_26110</name>
</gene>
<evidence type="ECO:0000256" key="2">
    <source>
        <dbReference type="ARBA" id="ARBA00009425"/>
    </source>
</evidence>
<feature type="domain" description="Na+/H+ antiporter MnhB subunit-related protein" evidence="8">
    <location>
        <begin position="195"/>
        <end position="311"/>
    </location>
</feature>
<evidence type="ECO:0000256" key="1">
    <source>
        <dbReference type="ARBA" id="ARBA00004651"/>
    </source>
</evidence>
<dbReference type="PANTHER" id="PTHR33932:SF4">
    <property type="entry name" value="NA(+)_H(+) ANTIPORTER SUBUNIT B"/>
    <property type="match status" value="1"/>
</dbReference>
<sequence>MTAGLSAGIAVDIGLAALVAAMALWTITVRDAYAAVIGFIGYGLLLALVWVRLDAVDVALTEAAIGGGVTGVLLLRAVGALHRGAAPLEDGPPPGPATRRIAALACAAVAAGLALVVLGVSGPAPTLAPLAAEHLPATGLENPVTGVLLAFRALDTLLEKVVLLLALIGIWSLAPDGVWGGRPTLGRPGQASDTLRFLAQLLPPVGIVAGIHVLWVGADAPGGAFQGGAVLAAMWILAMMAGLAPVPAIGRPWLRAALVVGPLAFLAVGVAGIFIADGFLAYPPAFAKPLILAIEAAITLSIAVTLAMMVAGPPQRPDAP</sequence>
<dbReference type="AlphaFoldDB" id="A0A348G2Z3"/>
<evidence type="ECO:0000256" key="7">
    <source>
        <dbReference type="SAM" id="Phobius"/>
    </source>
</evidence>
<feature type="transmembrane region" description="Helical" evidence="7">
    <location>
        <begin position="6"/>
        <end position="25"/>
    </location>
</feature>
<feature type="transmembrane region" description="Helical" evidence="7">
    <location>
        <begin position="290"/>
        <end position="311"/>
    </location>
</feature>
<dbReference type="OrthoDB" id="4962908at2"/>
<accession>A0A348G2Z3</accession>